<sequence>MQFDKEIATKLKIKYDSNKSKYQNMYDYWRGKTLIDILYKEIENRSNRKAHVPYIRKFISEHVAYGLNAPITYTSASDNTECIKDIEYNVAIQKGSLDSELYKNMLIFGESYEIAYIYKDELRFRVVNPLNACVYCNTEDEAEMLLYFYTKELDDTKTVYIDCYCDEAIYHFDNSFNTVAEPTPLYFGCVPVSVARLQGGKEETLYNDISNLCDNYEAALSDMINNSGDLRDCYMKAKGMSIDDTVAEKIKEEKLLIVPAEGDVDFLIKNLPSDYMKTLLGILEDKIYQISQSVNMNEAMQSNTSSVAILSRIINLRNRIKLEQKCLGDAISNRLKLLFTYLNIAYSKNYNYRDIAINFTISVPQDDVSTANMISQLTGKLSIETGLNQLSFIQNGRKEFEKMLAEQKEIAKNSEDGITDLDKVGGTDEAN</sequence>
<accession>A0ACB5R9F6</accession>
<gene>
    <name evidence="1" type="ORF">rsdtw13_10860</name>
</gene>
<comment type="caution">
    <text evidence="1">The sequence shown here is derived from an EMBL/GenBank/DDBJ whole genome shotgun (WGS) entry which is preliminary data.</text>
</comment>
<evidence type="ECO:0000313" key="2">
    <source>
        <dbReference type="Proteomes" id="UP001058074"/>
    </source>
</evidence>
<dbReference type="Proteomes" id="UP001058074">
    <property type="component" value="Unassembled WGS sequence"/>
</dbReference>
<organism evidence="1 2">
    <name type="scientific">Inconstantimicrobium mannanitabidum</name>
    <dbReference type="NCBI Taxonomy" id="1604901"/>
    <lineage>
        <taxon>Bacteria</taxon>
        <taxon>Bacillati</taxon>
        <taxon>Bacillota</taxon>
        <taxon>Clostridia</taxon>
        <taxon>Eubacteriales</taxon>
        <taxon>Clostridiaceae</taxon>
        <taxon>Inconstantimicrobium</taxon>
    </lineage>
</organism>
<keyword evidence="2" id="KW-1185">Reference proteome</keyword>
<name>A0ACB5R9F6_9CLOT</name>
<proteinExistence type="predicted"/>
<reference evidence="1" key="1">
    <citation type="journal article" date="2025" name="Int. J. Syst. Evol. Microbiol.">
        <title>Inconstantimicrobium mannanitabidum sp. nov., a novel member of the family Clostridiaceae isolated from anoxic soil under the treatment of reductive soil disinfestation.</title>
        <authorList>
            <person name="Ueki A."/>
            <person name="Tonouchi A."/>
            <person name="Honma S."/>
            <person name="Kaku N."/>
            <person name="Ueki K."/>
        </authorList>
    </citation>
    <scope>NUCLEOTIDE SEQUENCE</scope>
    <source>
        <strain evidence="1">TW13</strain>
    </source>
</reference>
<dbReference type="EMBL" id="BROD01000001">
    <property type="protein sequence ID" value="GKX65828.1"/>
    <property type="molecule type" value="Genomic_DNA"/>
</dbReference>
<evidence type="ECO:0000313" key="1">
    <source>
        <dbReference type="EMBL" id="GKX65828.1"/>
    </source>
</evidence>
<protein>
    <submittedName>
        <fullName evidence="1">Uncharacterized protein</fullName>
    </submittedName>
</protein>